<protein>
    <submittedName>
        <fullName evidence="1">Uncharacterized protein</fullName>
    </submittedName>
</protein>
<gene>
    <name evidence="1" type="ORF">M404DRAFT_167479</name>
</gene>
<dbReference type="EMBL" id="KN832087">
    <property type="protein sequence ID" value="KIN94734.1"/>
    <property type="molecule type" value="Genomic_DNA"/>
</dbReference>
<dbReference type="OrthoDB" id="2678913at2759"/>
<keyword evidence="2" id="KW-1185">Reference proteome</keyword>
<evidence type="ECO:0000313" key="2">
    <source>
        <dbReference type="Proteomes" id="UP000054217"/>
    </source>
</evidence>
<dbReference type="STRING" id="870435.A0A0C3N0U7"/>
<feature type="non-terminal residue" evidence="1">
    <location>
        <position position="1"/>
    </location>
</feature>
<dbReference type="Proteomes" id="UP000054217">
    <property type="component" value="Unassembled WGS sequence"/>
</dbReference>
<proteinExistence type="predicted"/>
<accession>A0A0C3N0U7</accession>
<dbReference type="HOGENOM" id="CLU_003292_1_3_1"/>
<dbReference type="AlphaFoldDB" id="A0A0C3N0U7"/>
<name>A0A0C3N0U7_PISTI</name>
<reference evidence="2" key="2">
    <citation type="submission" date="2015-01" db="EMBL/GenBank/DDBJ databases">
        <title>Evolutionary Origins and Diversification of the Mycorrhizal Mutualists.</title>
        <authorList>
            <consortium name="DOE Joint Genome Institute"/>
            <consortium name="Mycorrhizal Genomics Consortium"/>
            <person name="Kohler A."/>
            <person name="Kuo A."/>
            <person name="Nagy L.G."/>
            <person name="Floudas D."/>
            <person name="Copeland A."/>
            <person name="Barry K.W."/>
            <person name="Cichocki N."/>
            <person name="Veneault-Fourrey C."/>
            <person name="LaButti K."/>
            <person name="Lindquist E.A."/>
            <person name="Lipzen A."/>
            <person name="Lundell T."/>
            <person name="Morin E."/>
            <person name="Murat C."/>
            <person name="Riley R."/>
            <person name="Ohm R."/>
            <person name="Sun H."/>
            <person name="Tunlid A."/>
            <person name="Henrissat B."/>
            <person name="Grigoriev I.V."/>
            <person name="Hibbett D.S."/>
            <person name="Martin F."/>
        </authorList>
    </citation>
    <scope>NUCLEOTIDE SEQUENCE [LARGE SCALE GENOMIC DNA]</scope>
    <source>
        <strain evidence="2">Marx 270</strain>
    </source>
</reference>
<sequence length="145" mass="16801">TKCDQKGETVQCMSHQVPLVTDPLHALENHIHLNPANKQDHLFTWHHPTMGMHPLSKAEVFKKLTMITKTHKEIPSLKGHSLWIRGTLFYLLKGVPFDIVKTMGRWTGDSFALYLCHHTLILAPFLQMEPTILDKFKHYMLPQVR</sequence>
<dbReference type="InParanoid" id="A0A0C3N0U7"/>
<organism evidence="1 2">
    <name type="scientific">Pisolithus tinctorius Marx 270</name>
    <dbReference type="NCBI Taxonomy" id="870435"/>
    <lineage>
        <taxon>Eukaryota</taxon>
        <taxon>Fungi</taxon>
        <taxon>Dikarya</taxon>
        <taxon>Basidiomycota</taxon>
        <taxon>Agaricomycotina</taxon>
        <taxon>Agaricomycetes</taxon>
        <taxon>Agaricomycetidae</taxon>
        <taxon>Boletales</taxon>
        <taxon>Sclerodermatineae</taxon>
        <taxon>Pisolithaceae</taxon>
        <taxon>Pisolithus</taxon>
    </lineage>
</organism>
<evidence type="ECO:0000313" key="1">
    <source>
        <dbReference type="EMBL" id="KIN94734.1"/>
    </source>
</evidence>
<reference evidence="1 2" key="1">
    <citation type="submission" date="2014-04" db="EMBL/GenBank/DDBJ databases">
        <authorList>
            <consortium name="DOE Joint Genome Institute"/>
            <person name="Kuo A."/>
            <person name="Kohler A."/>
            <person name="Costa M.D."/>
            <person name="Nagy L.G."/>
            <person name="Floudas D."/>
            <person name="Copeland A."/>
            <person name="Barry K.W."/>
            <person name="Cichocki N."/>
            <person name="Veneault-Fourrey C."/>
            <person name="LaButti K."/>
            <person name="Lindquist E.A."/>
            <person name="Lipzen A."/>
            <person name="Lundell T."/>
            <person name="Morin E."/>
            <person name="Murat C."/>
            <person name="Sun H."/>
            <person name="Tunlid A."/>
            <person name="Henrissat B."/>
            <person name="Grigoriev I.V."/>
            <person name="Hibbett D.S."/>
            <person name="Martin F."/>
            <person name="Nordberg H.P."/>
            <person name="Cantor M.N."/>
            <person name="Hua S.X."/>
        </authorList>
    </citation>
    <scope>NUCLEOTIDE SEQUENCE [LARGE SCALE GENOMIC DNA]</scope>
    <source>
        <strain evidence="1 2">Marx 270</strain>
    </source>
</reference>